<comment type="caution">
    <text evidence="2">The sequence shown here is derived from an EMBL/GenBank/DDBJ whole genome shotgun (WGS) entry which is preliminary data.</text>
</comment>
<dbReference type="RefSeq" id="WP_289545299.1">
    <property type="nucleotide sequence ID" value="NZ_JAUDDZ010000009.1"/>
</dbReference>
<evidence type="ECO:0000313" key="3">
    <source>
        <dbReference type="Proteomes" id="UP001529421"/>
    </source>
</evidence>
<dbReference type="NCBIfam" id="TIGR00762">
    <property type="entry name" value="DegV"/>
    <property type="match status" value="1"/>
</dbReference>
<dbReference type="InterPro" id="IPR050270">
    <property type="entry name" value="DegV_domain_contain"/>
</dbReference>
<name>A0ABT7V9X2_9ACTN</name>
<dbReference type="InterPro" id="IPR003797">
    <property type="entry name" value="DegV"/>
</dbReference>
<gene>
    <name evidence="2" type="ORF">QUW28_07325</name>
</gene>
<evidence type="ECO:0000313" key="2">
    <source>
        <dbReference type="EMBL" id="MDM8275300.1"/>
    </source>
</evidence>
<dbReference type="Gene3D" id="3.30.1180.10">
    <property type="match status" value="1"/>
</dbReference>
<organism evidence="2 3">
    <name type="scientific">Enorma phocaeensis</name>
    <dbReference type="NCBI Taxonomy" id="1871019"/>
    <lineage>
        <taxon>Bacteria</taxon>
        <taxon>Bacillati</taxon>
        <taxon>Actinomycetota</taxon>
        <taxon>Coriobacteriia</taxon>
        <taxon>Coriobacteriales</taxon>
        <taxon>Coriobacteriaceae</taxon>
        <taxon>Enorma</taxon>
    </lineage>
</organism>
<keyword evidence="1" id="KW-0446">Lipid-binding</keyword>
<proteinExistence type="predicted"/>
<dbReference type="SUPFAM" id="SSF82549">
    <property type="entry name" value="DAK1/DegV-like"/>
    <property type="match status" value="1"/>
</dbReference>
<keyword evidence="3" id="KW-1185">Reference proteome</keyword>
<sequence length="303" mass="32485">MNKFAVVTDSAADIPVDLAQKLDIRIVPLHVTFMGRDYRDGEDISTAGLLYLMRGAETLPQTSQPTPADFLEVYQQLYDEGYTQVLSIHLSRELSSTIESARAIAGRIPEGARLEVVDSCSATVAQGAMVLEAAVMAQHGATLDEALKRVEDIRASYSILFVPDTLDNLVKGGRATKMQGLVTSLLNIKIVAGLDSAGGIEVLHKAKGAKGAVSYIAKHVAKLVQERGAQVCYLLHTDAEPHVRAIEDALLRAGAKVRVLTDATIGPVIATHVGEGAFGIFCYPEALHSSELDGVSEYLTPEF</sequence>
<dbReference type="Pfam" id="PF02645">
    <property type="entry name" value="DegV"/>
    <property type="match status" value="1"/>
</dbReference>
<dbReference type="PANTHER" id="PTHR33434:SF2">
    <property type="entry name" value="FATTY ACID-BINDING PROTEIN TM_1468"/>
    <property type="match status" value="1"/>
</dbReference>
<reference evidence="3" key="1">
    <citation type="submission" date="2023-06" db="EMBL/GenBank/DDBJ databases">
        <title>Identification and characterization of horizontal gene transfer across gut microbiota members of farm animals based on homology search.</title>
        <authorList>
            <person name="Zeman M."/>
            <person name="Kubasova T."/>
            <person name="Jahodarova E."/>
            <person name="Nykrynova M."/>
            <person name="Rychlik I."/>
        </authorList>
    </citation>
    <scope>NUCLEOTIDE SEQUENCE [LARGE SCALE GENOMIC DNA]</scope>
    <source>
        <strain evidence="3">154_Feed</strain>
    </source>
</reference>
<dbReference type="PROSITE" id="PS51482">
    <property type="entry name" value="DEGV"/>
    <property type="match status" value="1"/>
</dbReference>
<accession>A0ABT7V9X2</accession>
<evidence type="ECO:0000256" key="1">
    <source>
        <dbReference type="ARBA" id="ARBA00023121"/>
    </source>
</evidence>
<protein>
    <submittedName>
        <fullName evidence="2">DegV family protein</fullName>
    </submittedName>
</protein>
<dbReference type="EMBL" id="JAUDDZ010000009">
    <property type="protein sequence ID" value="MDM8275300.1"/>
    <property type="molecule type" value="Genomic_DNA"/>
</dbReference>
<dbReference type="Proteomes" id="UP001529421">
    <property type="component" value="Unassembled WGS sequence"/>
</dbReference>
<dbReference type="InterPro" id="IPR043168">
    <property type="entry name" value="DegV_C"/>
</dbReference>
<dbReference type="PANTHER" id="PTHR33434">
    <property type="entry name" value="DEGV DOMAIN-CONTAINING PROTEIN DR_1986-RELATED"/>
    <property type="match status" value="1"/>
</dbReference>
<dbReference type="Gene3D" id="3.40.50.10170">
    <property type="match status" value="1"/>
</dbReference>